<dbReference type="Proteomes" id="UP000177885">
    <property type="component" value="Unassembled WGS sequence"/>
</dbReference>
<comment type="caution">
    <text evidence="2">The sequence shown here is derived from an EMBL/GenBank/DDBJ whole genome shotgun (WGS) entry which is preliminary data.</text>
</comment>
<sequence length="178" mass="20167">MVIMFCGPFYGHRPFHYGRIDRAIALANAFRCPLVICGDGTGGRELDEFQARSRDAGVPITVARYNGKRNTHGDAISAAAVVAAEFPRTETAYLVTDWYHVPRATIRLAHRLRRRGFSHVTVMPSPVWDHLRDGLRRLPGEMLGSWHALLRLPQPPKRSRSLRHRSLARRLLGIRRVG</sequence>
<name>A0A1F7TKD7_9BACT</name>
<gene>
    <name evidence="2" type="ORF">A2856_01885</name>
</gene>
<evidence type="ECO:0000313" key="2">
    <source>
        <dbReference type="EMBL" id="OGL66425.1"/>
    </source>
</evidence>
<organism evidence="2 3">
    <name type="scientific">Candidatus Uhrbacteria bacterium RIFCSPHIGHO2_01_FULL_63_20</name>
    <dbReference type="NCBI Taxonomy" id="1802385"/>
    <lineage>
        <taxon>Bacteria</taxon>
        <taxon>Candidatus Uhriibacteriota</taxon>
    </lineage>
</organism>
<dbReference type="STRING" id="1802385.A2856_01885"/>
<evidence type="ECO:0000259" key="1">
    <source>
        <dbReference type="Pfam" id="PF02698"/>
    </source>
</evidence>
<protein>
    <recommendedName>
        <fullName evidence="1">DUF218 domain-containing protein</fullName>
    </recommendedName>
</protein>
<dbReference type="InterPro" id="IPR003848">
    <property type="entry name" value="DUF218"/>
</dbReference>
<dbReference type="Pfam" id="PF02698">
    <property type="entry name" value="DUF218"/>
    <property type="match status" value="1"/>
</dbReference>
<proteinExistence type="predicted"/>
<feature type="domain" description="DUF218" evidence="1">
    <location>
        <begin position="14"/>
        <end position="133"/>
    </location>
</feature>
<reference evidence="2 3" key="1">
    <citation type="journal article" date="2016" name="Nat. Commun.">
        <title>Thousands of microbial genomes shed light on interconnected biogeochemical processes in an aquifer system.</title>
        <authorList>
            <person name="Anantharaman K."/>
            <person name="Brown C.T."/>
            <person name="Hug L.A."/>
            <person name="Sharon I."/>
            <person name="Castelle C.J."/>
            <person name="Probst A.J."/>
            <person name="Thomas B.C."/>
            <person name="Singh A."/>
            <person name="Wilkins M.J."/>
            <person name="Karaoz U."/>
            <person name="Brodie E.L."/>
            <person name="Williams K.H."/>
            <person name="Hubbard S.S."/>
            <person name="Banfield J.F."/>
        </authorList>
    </citation>
    <scope>NUCLEOTIDE SEQUENCE [LARGE SCALE GENOMIC DNA]</scope>
</reference>
<dbReference type="AlphaFoldDB" id="A0A1F7TKD7"/>
<evidence type="ECO:0000313" key="3">
    <source>
        <dbReference type="Proteomes" id="UP000177885"/>
    </source>
</evidence>
<accession>A0A1F7TKD7</accession>
<dbReference type="EMBL" id="MGDT01000007">
    <property type="protein sequence ID" value="OGL66425.1"/>
    <property type="molecule type" value="Genomic_DNA"/>
</dbReference>